<evidence type="ECO:0000313" key="5">
    <source>
        <dbReference type="Proteomes" id="UP000320176"/>
    </source>
</evidence>
<evidence type="ECO:0000313" key="3">
    <source>
        <dbReference type="EMBL" id="TWT87006.1"/>
    </source>
</evidence>
<dbReference type="RefSeq" id="WP_146522102.1">
    <property type="nucleotide sequence ID" value="NZ_CP151726.1"/>
</dbReference>
<evidence type="ECO:0000256" key="1">
    <source>
        <dbReference type="SAM" id="MobiDB-lite"/>
    </source>
</evidence>
<reference evidence="4 5" key="1">
    <citation type="submission" date="2019-02" db="EMBL/GenBank/DDBJ databases">
        <title>Deep-cultivation of Planctomycetes and their phenomic and genomic characterization uncovers novel biology.</title>
        <authorList>
            <person name="Wiegand S."/>
            <person name="Jogler M."/>
            <person name="Boedeker C."/>
            <person name="Pinto D."/>
            <person name="Vollmers J."/>
            <person name="Rivas-Marin E."/>
            <person name="Kohn T."/>
            <person name="Peeters S.H."/>
            <person name="Heuer A."/>
            <person name="Rast P."/>
            <person name="Oberbeckmann S."/>
            <person name="Bunk B."/>
            <person name="Jeske O."/>
            <person name="Meyerdierks A."/>
            <person name="Storesund J.E."/>
            <person name="Kallscheuer N."/>
            <person name="Luecker S."/>
            <person name="Lage O.M."/>
            <person name="Pohl T."/>
            <person name="Merkel B.J."/>
            <person name="Hornburger P."/>
            <person name="Mueller R.-W."/>
            <person name="Bruemmer F."/>
            <person name="Labrenz M."/>
            <person name="Spormann A.M."/>
            <person name="Op Den Camp H."/>
            <person name="Overmann J."/>
            <person name="Amann R."/>
            <person name="Jetten M.S.M."/>
            <person name="Mascher T."/>
            <person name="Medema M.H."/>
            <person name="Devos D.P."/>
            <person name="Kaster A.-K."/>
            <person name="Ovreas L."/>
            <person name="Rohde M."/>
            <person name="Galperin M.Y."/>
            <person name="Jogler C."/>
        </authorList>
    </citation>
    <scope>NUCLEOTIDE SEQUENCE [LARGE SCALE GENOMIC DNA]</scope>
    <source>
        <strain evidence="4 5">Pla52n</strain>
    </source>
</reference>
<keyword evidence="2" id="KW-1133">Transmembrane helix</keyword>
<dbReference type="EMBL" id="SJPN01000038">
    <property type="protein sequence ID" value="TWT87006.1"/>
    <property type="molecule type" value="Genomic_DNA"/>
</dbReference>
<name>A0A5C6AEZ7_9BACT</name>
<dbReference type="AlphaFoldDB" id="A0A5C6AEZ7"/>
<feature type="region of interest" description="Disordered" evidence="1">
    <location>
        <begin position="167"/>
        <end position="190"/>
    </location>
</feature>
<proteinExistence type="predicted"/>
<sequence>MLGFPRPLVFAEPPPYVDGTGAEYARTLAEKGQRHSFRLIVIGWVFIIAAGICALLGTTARTQFEVEEKDGDVIALKSGAGHWLHANIGMVFGVCAIVFAGIGWQSLDRATAAALLASAATTALSFLPAAVDETADIKVYKMCLEAKSGWLEGRMNHDRRNTIAQSFFGEGNTQPTSRNPKPIPNDADEQ</sequence>
<organism evidence="4 5">
    <name type="scientific">Stieleria varia</name>
    <dbReference type="NCBI Taxonomy" id="2528005"/>
    <lineage>
        <taxon>Bacteria</taxon>
        <taxon>Pseudomonadati</taxon>
        <taxon>Planctomycetota</taxon>
        <taxon>Planctomycetia</taxon>
        <taxon>Pirellulales</taxon>
        <taxon>Pirellulaceae</taxon>
        <taxon>Stieleria</taxon>
    </lineage>
</organism>
<dbReference type="Proteomes" id="UP000320176">
    <property type="component" value="Unassembled WGS sequence"/>
</dbReference>
<keyword evidence="2" id="KW-0812">Transmembrane</keyword>
<feature type="transmembrane region" description="Helical" evidence="2">
    <location>
        <begin position="80"/>
        <end position="100"/>
    </location>
</feature>
<keyword evidence="5" id="KW-1185">Reference proteome</keyword>
<protein>
    <submittedName>
        <fullName evidence="4">Uncharacterized protein</fullName>
    </submittedName>
</protein>
<feature type="transmembrane region" description="Helical" evidence="2">
    <location>
        <begin position="39"/>
        <end position="60"/>
    </location>
</feature>
<accession>A0A5C6AEZ7</accession>
<gene>
    <name evidence="4" type="ORF">Pla52n_50600</name>
    <name evidence="3" type="ORF">Pla52n_70480</name>
</gene>
<evidence type="ECO:0000313" key="4">
    <source>
        <dbReference type="EMBL" id="TWT98544.1"/>
    </source>
</evidence>
<comment type="caution">
    <text evidence="4">The sequence shown here is derived from an EMBL/GenBank/DDBJ whole genome shotgun (WGS) entry which is preliminary data.</text>
</comment>
<dbReference type="EMBL" id="SJPN01000006">
    <property type="protein sequence ID" value="TWT98544.1"/>
    <property type="molecule type" value="Genomic_DNA"/>
</dbReference>
<evidence type="ECO:0000256" key="2">
    <source>
        <dbReference type="SAM" id="Phobius"/>
    </source>
</evidence>
<keyword evidence="2" id="KW-0472">Membrane</keyword>